<dbReference type="Proteomes" id="UP001322277">
    <property type="component" value="Chromosome 12"/>
</dbReference>
<evidence type="ECO:0000313" key="2">
    <source>
        <dbReference type="Proteomes" id="UP001322277"/>
    </source>
</evidence>
<dbReference type="AlphaFoldDB" id="A0AAX4J4Q2"/>
<reference evidence="2" key="1">
    <citation type="journal article" date="2023" name="bioRxiv">
        <title>Complete genome of the Medicago anthracnose fungus, Colletotrichum destructivum, reveals a mini-chromosome-like region within a core chromosome.</title>
        <authorList>
            <person name="Lapalu N."/>
            <person name="Simon A."/>
            <person name="Lu A."/>
            <person name="Plaumann P.-L."/>
            <person name="Amselem J."/>
            <person name="Pigne S."/>
            <person name="Auger A."/>
            <person name="Koch C."/>
            <person name="Dallery J.-F."/>
            <person name="O'Connell R.J."/>
        </authorList>
    </citation>
    <scope>NUCLEOTIDE SEQUENCE [LARGE SCALE GENOMIC DNA]</scope>
    <source>
        <strain evidence="2">CBS 520.97</strain>
    </source>
</reference>
<name>A0AAX4J4Q2_9PEZI</name>
<protein>
    <submittedName>
        <fullName evidence="1">Uncharacterized protein</fullName>
    </submittedName>
</protein>
<accession>A0AAX4J4Q2</accession>
<sequence>MDLPAPVRPLAPLRCVHLSLPIPEDGLKIDSALPHTMDIRSRALLYHGLIEDDCMHACSDLIAEIRLSVYHETAPKT</sequence>
<dbReference type="RefSeq" id="XP_062787784.1">
    <property type="nucleotide sequence ID" value="XM_062931733.1"/>
</dbReference>
<organism evidence="1 2">
    <name type="scientific">Colletotrichum destructivum</name>
    <dbReference type="NCBI Taxonomy" id="34406"/>
    <lineage>
        <taxon>Eukaryota</taxon>
        <taxon>Fungi</taxon>
        <taxon>Dikarya</taxon>
        <taxon>Ascomycota</taxon>
        <taxon>Pezizomycotina</taxon>
        <taxon>Sordariomycetes</taxon>
        <taxon>Hypocreomycetidae</taxon>
        <taxon>Glomerellales</taxon>
        <taxon>Glomerellaceae</taxon>
        <taxon>Colletotrichum</taxon>
        <taxon>Colletotrichum destructivum species complex</taxon>
    </lineage>
</organism>
<keyword evidence="2" id="KW-1185">Reference proteome</keyword>
<dbReference type="GeneID" id="87952077"/>
<dbReference type="EMBL" id="CP137316">
    <property type="protein sequence ID" value="WQF90564.1"/>
    <property type="molecule type" value="Genomic_DNA"/>
</dbReference>
<proteinExistence type="predicted"/>
<evidence type="ECO:0000313" key="1">
    <source>
        <dbReference type="EMBL" id="WQF90564.1"/>
    </source>
</evidence>
<dbReference type="KEGG" id="cdet:87952077"/>
<gene>
    <name evidence="1" type="ORF">CDEST_15578</name>
</gene>